<dbReference type="RefSeq" id="WP_123140323.1">
    <property type="nucleotide sequence ID" value="NZ_NRRH01000004.1"/>
</dbReference>
<dbReference type="SUPFAM" id="SSF103515">
    <property type="entry name" value="Autotransporter"/>
    <property type="match status" value="1"/>
</dbReference>
<accession>A0A4R4A8D9</accession>
<reference evidence="1 2" key="1">
    <citation type="submission" date="2019-03" db="EMBL/GenBank/DDBJ databases">
        <title>Genomic Encyclopedia of Type Strains, Phase IV (KMG-IV): sequencing the most valuable type-strain genomes for metagenomic binning, comparative biology and taxonomic classification.</title>
        <authorList>
            <person name="Goeker M."/>
        </authorList>
    </citation>
    <scope>NUCLEOTIDE SEQUENCE [LARGE SCALE GENOMIC DNA]</scope>
    <source>
        <strain evidence="1 2">DSM 203</strain>
    </source>
</reference>
<dbReference type="Gene3D" id="2.40.128.130">
    <property type="entry name" value="Autotransporter beta-domain"/>
    <property type="match status" value="1"/>
</dbReference>
<comment type="caution">
    <text evidence="1">The sequence shown here is derived from an EMBL/GenBank/DDBJ whole genome shotgun (WGS) entry which is preliminary data.</text>
</comment>
<evidence type="ECO:0000313" key="1">
    <source>
        <dbReference type="EMBL" id="TCW35142.1"/>
    </source>
</evidence>
<dbReference type="InterPro" id="IPR036709">
    <property type="entry name" value="Autotransporte_beta_dom_sf"/>
</dbReference>
<dbReference type="AlphaFoldDB" id="A0A4R4A8D9"/>
<dbReference type="Proteomes" id="UP000295247">
    <property type="component" value="Unassembled WGS sequence"/>
</dbReference>
<dbReference type="InterPro" id="IPR017467">
    <property type="entry name" value="CHP03016_PEP-CTERM"/>
</dbReference>
<protein>
    <submittedName>
        <fullName evidence="1">Uncharacterized protein (PEP-CTERM system associated)</fullName>
    </submittedName>
</protein>
<name>A0A4R4A8D9_MARGR</name>
<dbReference type="NCBIfam" id="TIGR03016">
    <property type="entry name" value="pepcterm_hypo_1"/>
    <property type="match status" value="1"/>
</dbReference>
<dbReference type="EMBL" id="SMDC01000007">
    <property type="protein sequence ID" value="TCW35142.1"/>
    <property type="molecule type" value="Genomic_DNA"/>
</dbReference>
<evidence type="ECO:0000313" key="2">
    <source>
        <dbReference type="Proteomes" id="UP000295247"/>
    </source>
</evidence>
<organism evidence="1 2">
    <name type="scientific">Marichromatium gracile</name>
    <name type="common">Chromatium gracile</name>
    <dbReference type="NCBI Taxonomy" id="1048"/>
    <lineage>
        <taxon>Bacteria</taxon>
        <taxon>Pseudomonadati</taxon>
        <taxon>Pseudomonadota</taxon>
        <taxon>Gammaproteobacteria</taxon>
        <taxon>Chromatiales</taxon>
        <taxon>Chromatiaceae</taxon>
        <taxon>Marichromatium</taxon>
    </lineage>
</organism>
<sequence length="481" mass="53709">MLKPARHRHLVSLCLCATAPLIWGAAWGADWRLSRQLSVNGVYTDNLSLSEEDQGSDFYVELTPGFVVSGKGGRAELDLAYSLQYLNYLSSDSGDRANHRLQGNGRVELLRERLFVDAKTTARQELIDPLGPTSGDATNRSDNLQTSYTYEISPSYYERFGRRAELTARFSNNGVFYSDEGSDSIGYDGSIELRSGPAFGTTNWALLISSEQIDYQDDEVPSDTYSDASFLLGNQLSRRWRLDATLLYEDNDYTSRDGTSGAGWELSTTWTPTPRTSLRVGVGHRYFGMTPVLDFSHRSKRSMWRASYARDVSSARGDRLDSEVFAFEDVFGDPTVPEVTAPFEVTDDTAAPTTGTYISNTFETSYTLQTRRSTLGASLGYVLREYEATAEDQSTMRARLFWSRQLSGLTRSNLTLGWSRSELDQTSVTDGSDERDEYTLDAGLSRRVGTNTRVALQYRLSSSDDITENRVTLGLVTSWSD</sequence>
<gene>
    <name evidence="1" type="ORF">EDC29_10781</name>
</gene>
<proteinExistence type="predicted"/>